<proteinExistence type="predicted"/>
<accession>A0A3S1B7H6</accession>
<dbReference type="Pfam" id="PF13673">
    <property type="entry name" value="Acetyltransf_10"/>
    <property type="match status" value="1"/>
</dbReference>
<dbReference type="AlphaFoldDB" id="A0A3S1B7H6"/>
<dbReference type="CDD" id="cd04301">
    <property type="entry name" value="NAT_SF"/>
    <property type="match status" value="1"/>
</dbReference>
<gene>
    <name evidence="2" type="ORF">EJP77_13840</name>
</gene>
<dbReference type="InterPro" id="IPR016181">
    <property type="entry name" value="Acyl_CoA_acyltransferase"/>
</dbReference>
<organism evidence="2 3">
    <name type="scientific">Paenibacillus zeisoli</name>
    <dbReference type="NCBI Taxonomy" id="2496267"/>
    <lineage>
        <taxon>Bacteria</taxon>
        <taxon>Bacillati</taxon>
        <taxon>Bacillota</taxon>
        <taxon>Bacilli</taxon>
        <taxon>Bacillales</taxon>
        <taxon>Paenibacillaceae</taxon>
        <taxon>Paenibacillus</taxon>
    </lineage>
</organism>
<dbReference type="SUPFAM" id="SSF55729">
    <property type="entry name" value="Acyl-CoA N-acyltransferases (Nat)"/>
    <property type="match status" value="1"/>
</dbReference>
<dbReference type="Proteomes" id="UP000272464">
    <property type="component" value="Unassembled WGS sequence"/>
</dbReference>
<keyword evidence="2" id="KW-0808">Transferase</keyword>
<dbReference type="EMBL" id="RZNX01000005">
    <property type="protein sequence ID" value="RUT29930.1"/>
    <property type="molecule type" value="Genomic_DNA"/>
</dbReference>
<evidence type="ECO:0000313" key="3">
    <source>
        <dbReference type="Proteomes" id="UP000272464"/>
    </source>
</evidence>
<comment type="caution">
    <text evidence="2">The sequence shown here is derived from an EMBL/GenBank/DDBJ whole genome shotgun (WGS) entry which is preliminary data.</text>
</comment>
<evidence type="ECO:0000259" key="1">
    <source>
        <dbReference type="PROSITE" id="PS51186"/>
    </source>
</evidence>
<evidence type="ECO:0000313" key="2">
    <source>
        <dbReference type="EMBL" id="RUT29930.1"/>
    </source>
</evidence>
<dbReference type="PROSITE" id="PS51186">
    <property type="entry name" value="GNAT"/>
    <property type="match status" value="1"/>
</dbReference>
<reference evidence="2 3" key="1">
    <citation type="submission" date="2018-12" db="EMBL/GenBank/DDBJ databases">
        <authorList>
            <person name="Sun L."/>
            <person name="Chen Z."/>
        </authorList>
    </citation>
    <scope>NUCLEOTIDE SEQUENCE [LARGE SCALE GENOMIC DNA]</scope>
    <source>
        <strain evidence="2 3">3-5-3</strain>
    </source>
</reference>
<protein>
    <submittedName>
        <fullName evidence="2">GNAT family N-acetyltransferase</fullName>
    </submittedName>
</protein>
<dbReference type="GO" id="GO:0016747">
    <property type="term" value="F:acyltransferase activity, transferring groups other than amino-acyl groups"/>
    <property type="evidence" value="ECO:0007669"/>
    <property type="project" value="InterPro"/>
</dbReference>
<feature type="domain" description="N-acetyltransferase" evidence="1">
    <location>
        <begin position="1"/>
        <end position="169"/>
    </location>
</feature>
<name>A0A3S1B7H6_9BACL</name>
<dbReference type="Gene3D" id="3.40.630.30">
    <property type="match status" value="1"/>
</dbReference>
<dbReference type="OrthoDB" id="8116556at2"/>
<dbReference type="InterPro" id="IPR000182">
    <property type="entry name" value="GNAT_dom"/>
</dbReference>
<sequence>MTMEDAEFIAHIDRSEYIEKVYRTEGGRIQEIQAGHECPTWDLPDLEELKARFREQLRGGGYAYGAFDGTRLAGFGVLGSKFRGKNLNQLQVDLMYVSRVYRRQGIGRTIMDEVKREAISRRAEYLYVSSTETQSAVQFYTHYGSRLTAEVEEELYQLEPEDIHMMIKL</sequence>
<keyword evidence="3" id="KW-1185">Reference proteome</keyword>